<comment type="caution">
    <text evidence="2">The sequence shown here is derived from an EMBL/GenBank/DDBJ whole genome shotgun (WGS) entry which is preliminary data.</text>
</comment>
<feature type="region of interest" description="Disordered" evidence="1">
    <location>
        <begin position="424"/>
        <end position="448"/>
    </location>
</feature>
<keyword evidence="2" id="KW-0808">Transferase</keyword>
<dbReference type="SUPFAM" id="SSF89796">
    <property type="entry name" value="CoA-transferase family III (CaiB/BaiF)"/>
    <property type="match status" value="2"/>
</dbReference>
<dbReference type="InterPro" id="IPR003673">
    <property type="entry name" value="CoA-Trfase_fam_III"/>
</dbReference>
<protein>
    <submittedName>
        <fullName evidence="2">CoA transferase</fullName>
    </submittedName>
</protein>
<evidence type="ECO:0000313" key="3">
    <source>
        <dbReference type="Proteomes" id="UP001199469"/>
    </source>
</evidence>
<accession>A0ABS8PKL1</accession>
<dbReference type="PANTHER" id="PTHR48228">
    <property type="entry name" value="SUCCINYL-COA--D-CITRAMALATE COA-TRANSFERASE"/>
    <property type="match status" value="1"/>
</dbReference>
<dbReference type="Pfam" id="PF02515">
    <property type="entry name" value="CoA_transf_3"/>
    <property type="match status" value="1"/>
</dbReference>
<gene>
    <name evidence="2" type="ORF">LQ327_29500</name>
</gene>
<dbReference type="Gene3D" id="3.40.50.10540">
    <property type="entry name" value="Crotonobetainyl-coa:carnitine coa-transferase, domain 1"/>
    <property type="match status" value="1"/>
</dbReference>
<organism evidence="2 3">
    <name type="scientific">Actinomycetospora endophytica</name>
    <dbReference type="NCBI Taxonomy" id="2291215"/>
    <lineage>
        <taxon>Bacteria</taxon>
        <taxon>Bacillati</taxon>
        <taxon>Actinomycetota</taxon>
        <taxon>Actinomycetes</taxon>
        <taxon>Pseudonocardiales</taxon>
        <taxon>Pseudonocardiaceae</taxon>
        <taxon>Actinomycetospora</taxon>
    </lineage>
</organism>
<dbReference type="RefSeq" id="WP_230739605.1">
    <property type="nucleotide sequence ID" value="NZ_JAJNDB010000008.1"/>
</dbReference>
<dbReference type="GO" id="GO:0016740">
    <property type="term" value="F:transferase activity"/>
    <property type="evidence" value="ECO:0007669"/>
    <property type="project" value="UniProtKB-KW"/>
</dbReference>
<evidence type="ECO:0000256" key="1">
    <source>
        <dbReference type="SAM" id="MobiDB-lite"/>
    </source>
</evidence>
<name>A0ABS8PKL1_9PSEU</name>
<sequence>MIEARDVALRDLWTRLDAPGPPPSVPWRGDSTGLASPLPVDALAQASVGVAAGAAALLRGAPVPEIDPVRIGSSFRADQLMRLDGEAPGGFAPLSGFWTAGLGERSDGGGTRGWIRTHANYPHHRARLLAALALPDDAGPDELAAAIAARPALEVEDAVAAAGGIAVAVRDRTTWSSSGPGRAVAAEPLVTIRRTGRAGAPPGRRFRVLDLTRVIAGPVATRTLALAGADVLRVDPPHLPEIPAQHADTGLGKRTTILDAADPRLRALAETADVVVTGYRPGALDRFGLAPEELLERRPDLVVVLLDAWGWTGPWAGRRGFDSIVQAASGIAVACARDDGRPGALPAQALDHATGYLAAASALLGLAERSTVGGSVRELALARTAEWLWSGPVGGLDDANRVPAVEAVTQALGRVEVPPPAVVMPGGPSSWAGPARELGADEPEWAPV</sequence>
<dbReference type="InterPro" id="IPR050509">
    <property type="entry name" value="CoA-transferase_III"/>
</dbReference>
<evidence type="ECO:0000313" key="2">
    <source>
        <dbReference type="EMBL" id="MCD2197514.1"/>
    </source>
</evidence>
<dbReference type="EMBL" id="JAJNDB010000008">
    <property type="protein sequence ID" value="MCD2197514.1"/>
    <property type="molecule type" value="Genomic_DNA"/>
</dbReference>
<proteinExistence type="predicted"/>
<keyword evidence="3" id="KW-1185">Reference proteome</keyword>
<dbReference type="InterPro" id="IPR023606">
    <property type="entry name" value="CoA-Trfase_III_dom_1_sf"/>
</dbReference>
<dbReference type="Proteomes" id="UP001199469">
    <property type="component" value="Unassembled WGS sequence"/>
</dbReference>
<reference evidence="2 3" key="1">
    <citation type="submission" date="2021-11" db="EMBL/GenBank/DDBJ databases">
        <title>Draft genome sequence of Actinomycetospora sp. SF1 isolated from the rhizosphere soil.</title>
        <authorList>
            <person name="Duangmal K."/>
            <person name="Chantavorakit T."/>
        </authorList>
    </citation>
    <scope>NUCLEOTIDE SEQUENCE [LARGE SCALE GENOMIC DNA]</scope>
    <source>
        <strain evidence="2 3">TBRC 5722</strain>
    </source>
</reference>
<dbReference type="PANTHER" id="PTHR48228:SF4">
    <property type="entry name" value="BLR3030 PROTEIN"/>
    <property type="match status" value="1"/>
</dbReference>